<keyword evidence="7" id="KW-0238">DNA-binding</keyword>
<dbReference type="InterPro" id="IPR002481">
    <property type="entry name" value="FUR"/>
</dbReference>
<dbReference type="InterPro" id="IPR043135">
    <property type="entry name" value="Fur_C"/>
</dbReference>
<evidence type="ECO:0000256" key="4">
    <source>
        <dbReference type="ARBA" id="ARBA00022491"/>
    </source>
</evidence>
<keyword evidence="5" id="KW-0862">Zinc</keyword>
<dbReference type="Gene3D" id="1.10.10.10">
    <property type="entry name" value="Winged helix-like DNA-binding domain superfamily/Winged helix DNA-binding domain"/>
    <property type="match status" value="1"/>
</dbReference>
<dbReference type="RefSeq" id="WP_380027248.1">
    <property type="nucleotide sequence ID" value="NZ_JBHSHC010000118.1"/>
</dbReference>
<dbReference type="Pfam" id="PF01475">
    <property type="entry name" value="FUR"/>
    <property type="match status" value="1"/>
</dbReference>
<keyword evidence="3" id="KW-0963">Cytoplasm</keyword>
<dbReference type="Proteomes" id="UP001596002">
    <property type="component" value="Unassembled WGS sequence"/>
</dbReference>
<evidence type="ECO:0000256" key="1">
    <source>
        <dbReference type="ARBA" id="ARBA00004496"/>
    </source>
</evidence>
<comment type="subcellular location">
    <subcellularLocation>
        <location evidence="1">Cytoplasm</location>
    </subcellularLocation>
</comment>
<dbReference type="PANTHER" id="PTHR33202:SF1">
    <property type="entry name" value="FERRIC UPTAKE REGULATION PROTEIN"/>
    <property type="match status" value="1"/>
</dbReference>
<keyword evidence="10" id="KW-1185">Reference proteome</keyword>
<evidence type="ECO:0000256" key="5">
    <source>
        <dbReference type="ARBA" id="ARBA00022833"/>
    </source>
</evidence>
<sequence>MTVEQALQLLKNKGYKYTGKREKMIRIFDRENRYLSAKDLLEYMQDEYPGLSYDTIYRNLTLFEKMDILEATELGGERIYRFRCSTDEHHHHLICLSCGKARHIRSCPLDAMLGQPEQFTITGHKFEIYGYCGECQPAK</sequence>
<comment type="similarity">
    <text evidence="2">Belongs to the Fur family.</text>
</comment>
<evidence type="ECO:0000256" key="6">
    <source>
        <dbReference type="ARBA" id="ARBA00023015"/>
    </source>
</evidence>
<protein>
    <submittedName>
        <fullName evidence="9">Fur family transcriptional regulator</fullName>
    </submittedName>
</protein>
<dbReference type="InterPro" id="IPR036388">
    <property type="entry name" value="WH-like_DNA-bd_sf"/>
</dbReference>
<evidence type="ECO:0000313" key="9">
    <source>
        <dbReference type="EMBL" id="MFC4769105.1"/>
    </source>
</evidence>
<dbReference type="Gene3D" id="3.30.1490.190">
    <property type="match status" value="1"/>
</dbReference>
<comment type="caution">
    <text evidence="9">The sequence shown here is derived from an EMBL/GenBank/DDBJ whole genome shotgun (WGS) entry which is preliminary data.</text>
</comment>
<reference evidence="10" key="1">
    <citation type="journal article" date="2019" name="Int. J. Syst. Evol. Microbiol.">
        <title>The Global Catalogue of Microorganisms (GCM) 10K type strain sequencing project: providing services to taxonomists for standard genome sequencing and annotation.</title>
        <authorList>
            <consortium name="The Broad Institute Genomics Platform"/>
            <consortium name="The Broad Institute Genome Sequencing Center for Infectious Disease"/>
            <person name="Wu L."/>
            <person name="Ma J."/>
        </authorList>
    </citation>
    <scope>NUCLEOTIDE SEQUENCE [LARGE SCALE GENOMIC DNA]</scope>
    <source>
        <strain evidence="10">WYCCWR 12678</strain>
    </source>
</reference>
<dbReference type="PANTHER" id="PTHR33202">
    <property type="entry name" value="ZINC UPTAKE REGULATION PROTEIN"/>
    <property type="match status" value="1"/>
</dbReference>
<proteinExistence type="inferred from homology"/>
<keyword evidence="6" id="KW-0805">Transcription regulation</keyword>
<name>A0ABV9Q4H6_9BACL</name>
<evidence type="ECO:0000256" key="8">
    <source>
        <dbReference type="ARBA" id="ARBA00023163"/>
    </source>
</evidence>
<dbReference type="EMBL" id="JBHSHC010000118">
    <property type="protein sequence ID" value="MFC4769105.1"/>
    <property type="molecule type" value="Genomic_DNA"/>
</dbReference>
<evidence type="ECO:0000313" key="10">
    <source>
        <dbReference type="Proteomes" id="UP001596002"/>
    </source>
</evidence>
<dbReference type="SUPFAM" id="SSF46785">
    <property type="entry name" value="Winged helix' DNA-binding domain"/>
    <property type="match status" value="1"/>
</dbReference>
<evidence type="ECO:0000256" key="7">
    <source>
        <dbReference type="ARBA" id="ARBA00023125"/>
    </source>
</evidence>
<accession>A0ABV9Q4H6</accession>
<keyword evidence="4" id="KW-0678">Repressor</keyword>
<dbReference type="InterPro" id="IPR036390">
    <property type="entry name" value="WH_DNA-bd_sf"/>
</dbReference>
<gene>
    <name evidence="9" type="ORF">ACFO8Q_17375</name>
</gene>
<evidence type="ECO:0000256" key="2">
    <source>
        <dbReference type="ARBA" id="ARBA00007957"/>
    </source>
</evidence>
<dbReference type="CDD" id="cd07153">
    <property type="entry name" value="Fur_like"/>
    <property type="match status" value="1"/>
</dbReference>
<evidence type="ECO:0000256" key="3">
    <source>
        <dbReference type="ARBA" id="ARBA00022490"/>
    </source>
</evidence>
<organism evidence="9 10">
    <name type="scientific">Effusibacillus consociatus</name>
    <dbReference type="NCBI Taxonomy" id="1117041"/>
    <lineage>
        <taxon>Bacteria</taxon>
        <taxon>Bacillati</taxon>
        <taxon>Bacillota</taxon>
        <taxon>Bacilli</taxon>
        <taxon>Bacillales</taxon>
        <taxon>Alicyclobacillaceae</taxon>
        <taxon>Effusibacillus</taxon>
    </lineage>
</organism>
<keyword evidence="8" id="KW-0804">Transcription</keyword>